<organism evidence="9 10">
    <name type="scientific">Streptomyces mooreae</name>
    <dbReference type="NCBI Taxonomy" id="3075523"/>
    <lineage>
        <taxon>Bacteria</taxon>
        <taxon>Bacillati</taxon>
        <taxon>Actinomycetota</taxon>
        <taxon>Actinomycetes</taxon>
        <taxon>Kitasatosporales</taxon>
        <taxon>Streptomycetaceae</taxon>
        <taxon>Streptomyces</taxon>
    </lineage>
</organism>
<dbReference type="Proteomes" id="UP001180551">
    <property type="component" value="Unassembled WGS sequence"/>
</dbReference>
<dbReference type="RefSeq" id="WP_311627546.1">
    <property type="nucleotide sequence ID" value="NZ_JAVRFE010000069.1"/>
</dbReference>
<dbReference type="CDD" id="cd06171">
    <property type="entry name" value="Sigma70_r4"/>
    <property type="match status" value="1"/>
</dbReference>
<evidence type="ECO:0000313" key="10">
    <source>
        <dbReference type="Proteomes" id="UP001180551"/>
    </source>
</evidence>
<keyword evidence="10" id="KW-1185">Reference proteome</keyword>
<comment type="subunit">
    <text evidence="2">Interacts transiently with the RNA polymerase catalytic core formed by RpoA, RpoB, RpoC and RpoZ (2 alpha, 1 beta, 1 beta' and 1 omega subunit) to form the RNA polymerase holoenzyme that can initiate transcription.</text>
</comment>
<dbReference type="NCBIfam" id="NF007214">
    <property type="entry name" value="PRK09636.1"/>
    <property type="match status" value="1"/>
</dbReference>
<dbReference type="InterPro" id="IPR014284">
    <property type="entry name" value="RNA_pol_sigma-70_dom"/>
</dbReference>
<sequence length="344" mass="37224">MAQDADRPAQNTDRLAQFEEQRRRLWAIAYRIMGTVTDADDAVQEAWLRWQALPDDQPVASPRGFLTTVVSRICYDLLGSARARRETYVGPWLPEPLLDGTGGRLPLGAAGAVSPGSPGGPGGPEDRVTLDESVGMALLTVLERLTPAERTAFILHDVFAVPFPEVAEAVGRTPESVRQLASRARKRVRAEAPRRTVDRAEHRRTVEAFLSAVMGGDFDALLSVLDPEIVWRSDGGGKVSAARRPVLGREKVARYVRGLVTRGTQREGLRVTLAEVNGATGLVFVDPVGEQSGVFAFTVHAGRITEVDAVVNPDKLGHLDLDLGLHLPLDLPLGLGPDSGPDRF</sequence>
<evidence type="ECO:0000256" key="3">
    <source>
        <dbReference type="ARBA" id="ARBA00023015"/>
    </source>
</evidence>
<evidence type="ECO:0000256" key="2">
    <source>
        <dbReference type="ARBA" id="ARBA00011344"/>
    </source>
</evidence>
<dbReference type="InterPro" id="IPR032710">
    <property type="entry name" value="NTF2-like_dom_sf"/>
</dbReference>
<dbReference type="NCBIfam" id="TIGR02937">
    <property type="entry name" value="sigma70-ECF"/>
    <property type="match status" value="1"/>
</dbReference>
<dbReference type="PANTHER" id="PTHR30173">
    <property type="entry name" value="SIGMA 19 FACTOR"/>
    <property type="match status" value="1"/>
</dbReference>
<keyword evidence="5" id="KW-0804">Transcription</keyword>
<comment type="caution">
    <text evidence="9">The sequence shown here is derived from an EMBL/GenBank/DDBJ whole genome shotgun (WGS) entry which is preliminary data.</text>
</comment>
<dbReference type="InterPro" id="IPR007627">
    <property type="entry name" value="RNA_pol_sigma70_r2"/>
</dbReference>
<evidence type="ECO:0000256" key="1">
    <source>
        <dbReference type="ARBA" id="ARBA00010641"/>
    </source>
</evidence>
<dbReference type="Pfam" id="PF08281">
    <property type="entry name" value="Sigma70_r4_2"/>
    <property type="match status" value="1"/>
</dbReference>
<feature type="compositionally biased region" description="Low complexity" evidence="6">
    <location>
        <begin position="106"/>
        <end position="116"/>
    </location>
</feature>
<dbReference type="InterPro" id="IPR013325">
    <property type="entry name" value="RNA_pol_sigma_r2"/>
</dbReference>
<reference evidence="9" key="1">
    <citation type="submission" date="2024-05" db="EMBL/GenBank/DDBJ databases">
        <title>30 novel species of actinomycetes from the DSMZ collection.</title>
        <authorList>
            <person name="Nouioui I."/>
        </authorList>
    </citation>
    <scope>NUCLEOTIDE SEQUENCE</scope>
    <source>
        <strain evidence="9">DSM 41527</strain>
    </source>
</reference>
<dbReference type="SUPFAM" id="SSF54427">
    <property type="entry name" value="NTF2-like"/>
    <property type="match status" value="1"/>
</dbReference>
<dbReference type="Gene3D" id="1.10.10.10">
    <property type="entry name" value="Winged helix-like DNA-binding domain superfamily/Winged helix DNA-binding domain"/>
    <property type="match status" value="1"/>
</dbReference>
<feature type="domain" description="RNA polymerase sigma factor 70 region 4 type 2" evidence="8">
    <location>
        <begin position="136"/>
        <end position="187"/>
    </location>
</feature>
<dbReference type="Gene3D" id="1.10.1740.10">
    <property type="match status" value="1"/>
</dbReference>
<dbReference type="InterPro" id="IPR013324">
    <property type="entry name" value="RNA_pol_sigma_r3/r4-like"/>
</dbReference>
<name>A0ABU2TI45_9ACTN</name>
<evidence type="ECO:0000256" key="6">
    <source>
        <dbReference type="SAM" id="MobiDB-lite"/>
    </source>
</evidence>
<evidence type="ECO:0000259" key="7">
    <source>
        <dbReference type="Pfam" id="PF04542"/>
    </source>
</evidence>
<feature type="region of interest" description="Disordered" evidence="6">
    <location>
        <begin position="106"/>
        <end position="127"/>
    </location>
</feature>
<dbReference type="SUPFAM" id="SSF88659">
    <property type="entry name" value="Sigma3 and sigma4 domains of RNA polymerase sigma factors"/>
    <property type="match status" value="1"/>
</dbReference>
<evidence type="ECO:0000259" key="8">
    <source>
        <dbReference type="Pfam" id="PF08281"/>
    </source>
</evidence>
<dbReference type="Gene3D" id="3.10.450.50">
    <property type="match status" value="1"/>
</dbReference>
<dbReference type="InterPro" id="IPR052704">
    <property type="entry name" value="ECF_Sigma-70_Domain"/>
</dbReference>
<dbReference type="PANTHER" id="PTHR30173:SF43">
    <property type="entry name" value="ECF RNA POLYMERASE SIGMA FACTOR SIGI-RELATED"/>
    <property type="match status" value="1"/>
</dbReference>
<accession>A0ABU2TI45</accession>
<protein>
    <submittedName>
        <fullName evidence="9">RNA polymerase sigma factor SigJ</fullName>
    </submittedName>
</protein>
<dbReference type="InterPro" id="IPR013249">
    <property type="entry name" value="RNA_pol_sigma70_r4_t2"/>
</dbReference>
<evidence type="ECO:0000313" key="9">
    <source>
        <dbReference type="EMBL" id="MDT0460618.1"/>
    </source>
</evidence>
<gene>
    <name evidence="9" type="primary">sigJ</name>
    <name evidence="9" type="ORF">RM550_33670</name>
</gene>
<proteinExistence type="inferred from homology"/>
<comment type="similarity">
    <text evidence="1">Belongs to the sigma-70 factor family. ECF subfamily.</text>
</comment>
<dbReference type="SUPFAM" id="SSF88946">
    <property type="entry name" value="Sigma2 domain of RNA polymerase sigma factors"/>
    <property type="match status" value="1"/>
</dbReference>
<evidence type="ECO:0000256" key="4">
    <source>
        <dbReference type="ARBA" id="ARBA00023082"/>
    </source>
</evidence>
<dbReference type="EMBL" id="JAVRFE010000069">
    <property type="protein sequence ID" value="MDT0460618.1"/>
    <property type="molecule type" value="Genomic_DNA"/>
</dbReference>
<keyword evidence="4" id="KW-0731">Sigma factor</keyword>
<keyword evidence="3" id="KW-0805">Transcription regulation</keyword>
<evidence type="ECO:0000256" key="5">
    <source>
        <dbReference type="ARBA" id="ARBA00023163"/>
    </source>
</evidence>
<dbReference type="Pfam" id="PF04542">
    <property type="entry name" value="Sigma70_r2"/>
    <property type="match status" value="1"/>
</dbReference>
<feature type="domain" description="RNA polymerase sigma-70 region 2" evidence="7">
    <location>
        <begin position="18"/>
        <end position="82"/>
    </location>
</feature>
<dbReference type="InterPro" id="IPR036388">
    <property type="entry name" value="WH-like_DNA-bd_sf"/>
</dbReference>